<comment type="caution">
    <text evidence="2">The sequence shown here is derived from an EMBL/GenBank/DDBJ whole genome shotgun (WGS) entry which is preliminary data.</text>
</comment>
<dbReference type="Proteomes" id="UP001140949">
    <property type="component" value="Unassembled WGS sequence"/>
</dbReference>
<organism evidence="2 3">
    <name type="scientific">Iris pallida</name>
    <name type="common">Sweet iris</name>
    <dbReference type="NCBI Taxonomy" id="29817"/>
    <lineage>
        <taxon>Eukaryota</taxon>
        <taxon>Viridiplantae</taxon>
        <taxon>Streptophyta</taxon>
        <taxon>Embryophyta</taxon>
        <taxon>Tracheophyta</taxon>
        <taxon>Spermatophyta</taxon>
        <taxon>Magnoliopsida</taxon>
        <taxon>Liliopsida</taxon>
        <taxon>Asparagales</taxon>
        <taxon>Iridaceae</taxon>
        <taxon>Iridoideae</taxon>
        <taxon>Irideae</taxon>
        <taxon>Iris</taxon>
    </lineage>
</organism>
<feature type="region of interest" description="Disordered" evidence="1">
    <location>
        <begin position="1"/>
        <end position="20"/>
    </location>
</feature>
<reference evidence="2" key="2">
    <citation type="submission" date="2023-04" db="EMBL/GenBank/DDBJ databases">
        <authorList>
            <person name="Bruccoleri R.E."/>
            <person name="Oakeley E.J."/>
            <person name="Faust A.-M."/>
            <person name="Dessus-Babus S."/>
            <person name="Altorfer M."/>
            <person name="Burckhardt D."/>
            <person name="Oertli M."/>
            <person name="Naumann U."/>
            <person name="Petersen F."/>
            <person name="Wong J."/>
        </authorList>
    </citation>
    <scope>NUCLEOTIDE SEQUENCE</scope>
    <source>
        <strain evidence="2">GSM-AAB239-AS_SAM_17_03QT</strain>
        <tissue evidence="2">Leaf</tissue>
    </source>
</reference>
<reference evidence="2" key="1">
    <citation type="journal article" date="2023" name="GigaByte">
        <title>Genome assembly of the bearded iris, Iris pallida Lam.</title>
        <authorList>
            <person name="Bruccoleri R.E."/>
            <person name="Oakeley E.J."/>
            <person name="Faust A.M.E."/>
            <person name="Altorfer M."/>
            <person name="Dessus-Babus S."/>
            <person name="Burckhardt D."/>
            <person name="Oertli M."/>
            <person name="Naumann U."/>
            <person name="Petersen F."/>
            <person name="Wong J."/>
        </authorList>
    </citation>
    <scope>NUCLEOTIDE SEQUENCE</scope>
    <source>
        <strain evidence="2">GSM-AAB239-AS_SAM_17_03QT</strain>
    </source>
</reference>
<evidence type="ECO:0000256" key="1">
    <source>
        <dbReference type="SAM" id="MobiDB-lite"/>
    </source>
</evidence>
<feature type="compositionally biased region" description="Polar residues" evidence="1">
    <location>
        <begin position="10"/>
        <end position="20"/>
    </location>
</feature>
<proteinExistence type="predicted"/>
<gene>
    <name evidence="2" type="ORF">M6B38_250490</name>
</gene>
<accession>A0AAX6IJ88</accession>
<keyword evidence="2" id="KW-0808">Transferase</keyword>
<evidence type="ECO:0000313" key="3">
    <source>
        <dbReference type="Proteomes" id="UP001140949"/>
    </source>
</evidence>
<protein>
    <submittedName>
        <fullName evidence="2">Proline-rich receptor-like protein kinase PERK2</fullName>
    </submittedName>
</protein>
<keyword evidence="2" id="KW-0675">Receptor</keyword>
<name>A0AAX6IJ88_IRIPA</name>
<evidence type="ECO:0000313" key="2">
    <source>
        <dbReference type="EMBL" id="KAJ6853346.1"/>
    </source>
</evidence>
<dbReference type="EMBL" id="JANAVB010000800">
    <property type="protein sequence ID" value="KAJ6853346.1"/>
    <property type="molecule type" value="Genomic_DNA"/>
</dbReference>
<keyword evidence="2" id="KW-0418">Kinase</keyword>
<sequence>MTARSESEATLRTPSSSPRNSKIHLTFLLGINPSFQSFN</sequence>
<dbReference type="GO" id="GO:0016301">
    <property type="term" value="F:kinase activity"/>
    <property type="evidence" value="ECO:0007669"/>
    <property type="project" value="UniProtKB-KW"/>
</dbReference>
<keyword evidence="3" id="KW-1185">Reference proteome</keyword>
<dbReference type="AlphaFoldDB" id="A0AAX6IJ88"/>